<dbReference type="eggNOG" id="ENOG502T0R4">
    <property type="taxonomic scope" value="Eukaryota"/>
</dbReference>
<dbReference type="EMBL" id="LATX01002519">
    <property type="protein sequence ID" value="KTB27852.1"/>
    <property type="molecule type" value="Genomic_DNA"/>
</dbReference>
<name>A0A0W0EUV8_MONRR</name>
<accession>A0A0W0EUV8</accession>
<organism evidence="1 2">
    <name type="scientific">Moniliophthora roreri</name>
    <name type="common">Frosty pod rot fungus</name>
    <name type="synonym">Monilia roreri</name>
    <dbReference type="NCBI Taxonomy" id="221103"/>
    <lineage>
        <taxon>Eukaryota</taxon>
        <taxon>Fungi</taxon>
        <taxon>Dikarya</taxon>
        <taxon>Basidiomycota</taxon>
        <taxon>Agaricomycotina</taxon>
        <taxon>Agaricomycetes</taxon>
        <taxon>Agaricomycetidae</taxon>
        <taxon>Agaricales</taxon>
        <taxon>Marasmiineae</taxon>
        <taxon>Marasmiaceae</taxon>
        <taxon>Moniliophthora</taxon>
    </lineage>
</organism>
<sequence>MDSAAPAFTPNFHHDYSVVLSHPISKVFPILATSEGHEHVCRLSKLCSGFELLQKDKITISQSTSLSKIHVRTLPFSSAEEQVPDSAPTRKLPRQAFTMQETIPVLFGMIHTDVHLTGTLTWDEQNTCALYETISDGGIQVWKLRQLEAVEGNKTKVTERLEGSCPKLLRFIVQKEASKSHANHMESYHTLFDSSK</sequence>
<proteinExistence type="predicted"/>
<reference evidence="1 2" key="1">
    <citation type="submission" date="2015-12" db="EMBL/GenBank/DDBJ databases">
        <title>Draft genome sequence of Moniliophthora roreri, the causal agent of frosty pod rot of cacao.</title>
        <authorList>
            <person name="Aime M.C."/>
            <person name="Diaz-Valderrama J.R."/>
            <person name="Kijpornyongpan T."/>
            <person name="Phillips-Mora W."/>
        </authorList>
    </citation>
    <scope>NUCLEOTIDE SEQUENCE [LARGE SCALE GENOMIC DNA]</scope>
    <source>
        <strain evidence="1 2">MCA 2952</strain>
    </source>
</reference>
<dbReference type="AlphaFoldDB" id="A0A0W0EUV8"/>
<protein>
    <submittedName>
        <fullName evidence="1">Uncharacterized protein</fullName>
    </submittedName>
</protein>
<evidence type="ECO:0000313" key="2">
    <source>
        <dbReference type="Proteomes" id="UP000054988"/>
    </source>
</evidence>
<comment type="caution">
    <text evidence="1">The sequence shown here is derived from an EMBL/GenBank/DDBJ whole genome shotgun (WGS) entry which is preliminary data.</text>
</comment>
<gene>
    <name evidence="1" type="ORF">WG66_19639</name>
</gene>
<dbReference type="Proteomes" id="UP000054988">
    <property type="component" value="Unassembled WGS sequence"/>
</dbReference>
<evidence type="ECO:0000313" key="1">
    <source>
        <dbReference type="EMBL" id="KTB27852.1"/>
    </source>
</evidence>